<evidence type="ECO:0000313" key="3">
    <source>
        <dbReference type="Proteomes" id="UP001058974"/>
    </source>
</evidence>
<dbReference type="Gramene" id="Psat03G0358400-T1">
    <property type="protein sequence ID" value="KAI5428634.1"/>
    <property type="gene ID" value="KIW84_033584"/>
</dbReference>
<dbReference type="AlphaFoldDB" id="A0A9D5B3Y3"/>
<evidence type="ECO:0000256" key="1">
    <source>
        <dbReference type="SAM" id="MobiDB-lite"/>
    </source>
</evidence>
<feature type="compositionally biased region" description="Basic and acidic residues" evidence="1">
    <location>
        <begin position="1"/>
        <end position="13"/>
    </location>
</feature>
<organism evidence="2 3">
    <name type="scientific">Pisum sativum</name>
    <name type="common">Garden pea</name>
    <name type="synonym">Lathyrus oleraceus</name>
    <dbReference type="NCBI Taxonomy" id="3888"/>
    <lineage>
        <taxon>Eukaryota</taxon>
        <taxon>Viridiplantae</taxon>
        <taxon>Streptophyta</taxon>
        <taxon>Embryophyta</taxon>
        <taxon>Tracheophyta</taxon>
        <taxon>Spermatophyta</taxon>
        <taxon>Magnoliopsida</taxon>
        <taxon>eudicotyledons</taxon>
        <taxon>Gunneridae</taxon>
        <taxon>Pentapetalae</taxon>
        <taxon>rosids</taxon>
        <taxon>fabids</taxon>
        <taxon>Fabales</taxon>
        <taxon>Fabaceae</taxon>
        <taxon>Papilionoideae</taxon>
        <taxon>50 kb inversion clade</taxon>
        <taxon>NPAAA clade</taxon>
        <taxon>Hologalegina</taxon>
        <taxon>IRL clade</taxon>
        <taxon>Fabeae</taxon>
        <taxon>Lathyrus</taxon>
    </lineage>
</organism>
<protein>
    <submittedName>
        <fullName evidence="2">Uncharacterized protein</fullName>
    </submittedName>
</protein>
<feature type="region of interest" description="Disordered" evidence="1">
    <location>
        <begin position="1"/>
        <end position="28"/>
    </location>
</feature>
<comment type="caution">
    <text evidence="2">The sequence shown here is derived from an EMBL/GenBank/DDBJ whole genome shotgun (WGS) entry which is preliminary data.</text>
</comment>
<reference evidence="2 3" key="1">
    <citation type="journal article" date="2022" name="Nat. Genet.">
        <title>Improved pea reference genome and pan-genome highlight genomic features and evolutionary characteristics.</title>
        <authorList>
            <person name="Yang T."/>
            <person name="Liu R."/>
            <person name="Luo Y."/>
            <person name="Hu S."/>
            <person name="Wang D."/>
            <person name="Wang C."/>
            <person name="Pandey M.K."/>
            <person name="Ge S."/>
            <person name="Xu Q."/>
            <person name="Li N."/>
            <person name="Li G."/>
            <person name="Huang Y."/>
            <person name="Saxena R.K."/>
            <person name="Ji Y."/>
            <person name="Li M."/>
            <person name="Yan X."/>
            <person name="He Y."/>
            <person name="Liu Y."/>
            <person name="Wang X."/>
            <person name="Xiang C."/>
            <person name="Varshney R.K."/>
            <person name="Ding H."/>
            <person name="Gao S."/>
            <person name="Zong X."/>
        </authorList>
    </citation>
    <scope>NUCLEOTIDE SEQUENCE [LARGE SCALE GENOMIC DNA]</scope>
    <source>
        <strain evidence="2 3">cv. Zhongwan 6</strain>
    </source>
</reference>
<dbReference type="Proteomes" id="UP001058974">
    <property type="component" value="Chromosome 3"/>
</dbReference>
<name>A0A9D5B3Y3_PEA</name>
<proteinExistence type="predicted"/>
<sequence>MEGKGDEGVKGFDDSEDERTTASIDGFQVNPPLNEPIIVTQIGLICSSQENIEDDEYVRDELGSSDLDEPGDVENKMQTSETVRIYDIMQDMRQNYYAGITIARAWKAKLIAKNVIEGDVDKKYVKL</sequence>
<gene>
    <name evidence="2" type="ORF">KIW84_033584</name>
</gene>
<dbReference type="EMBL" id="JAMSHJ010000003">
    <property type="protein sequence ID" value="KAI5428634.1"/>
    <property type="molecule type" value="Genomic_DNA"/>
</dbReference>
<keyword evidence="3" id="KW-1185">Reference proteome</keyword>
<accession>A0A9D5B3Y3</accession>
<evidence type="ECO:0000313" key="2">
    <source>
        <dbReference type="EMBL" id="KAI5428634.1"/>
    </source>
</evidence>